<dbReference type="Pfam" id="PF09335">
    <property type="entry name" value="VTT_dom"/>
    <property type="match status" value="1"/>
</dbReference>
<sequence length="156" mass="16961">MTETIHAMLDSWGYVFLFLAFCLGPFGIPVPNEITILTASGLANAGLLDPWSVYGVIASGLFVAVNAGYALGRLFGAGLIARIRQARLRRYAERGSRLLDRFGSIALLLAFFIPVVRYVMPLLAGAGGLRYRTFALYAYAGMLVWTLLFFGIGMIG</sequence>
<dbReference type="PANTHER" id="PTHR42709">
    <property type="entry name" value="ALKALINE PHOSPHATASE LIKE PROTEIN"/>
    <property type="match status" value="1"/>
</dbReference>
<keyword evidence="2" id="KW-0472">Membrane</keyword>
<dbReference type="InterPro" id="IPR032816">
    <property type="entry name" value="VTT_dom"/>
</dbReference>
<keyword evidence="5" id="KW-1185">Reference proteome</keyword>
<evidence type="ECO:0000313" key="5">
    <source>
        <dbReference type="Proteomes" id="UP000547209"/>
    </source>
</evidence>
<evidence type="ECO:0000259" key="3">
    <source>
        <dbReference type="Pfam" id="PF09335"/>
    </source>
</evidence>
<proteinExistence type="inferred from homology"/>
<protein>
    <submittedName>
        <fullName evidence="4">VTT domain-containing protein</fullName>
    </submittedName>
</protein>
<dbReference type="RefSeq" id="WP_185671774.1">
    <property type="nucleotide sequence ID" value="NZ_JACJVP010000042.1"/>
</dbReference>
<feature type="domain" description="VTT" evidence="3">
    <location>
        <begin position="31"/>
        <end position="153"/>
    </location>
</feature>
<reference evidence="4 5" key="1">
    <citation type="submission" date="2020-08" db="EMBL/GenBank/DDBJ databases">
        <title>Cohnella phylogeny.</title>
        <authorList>
            <person name="Dunlap C."/>
        </authorList>
    </citation>
    <scope>NUCLEOTIDE SEQUENCE [LARGE SCALE GENOMIC DNA]</scope>
    <source>
        <strain evidence="4 5">DSM 28246</strain>
    </source>
</reference>
<dbReference type="PANTHER" id="PTHR42709:SF9">
    <property type="entry name" value="ALKALINE PHOSPHATASE LIKE PROTEIN"/>
    <property type="match status" value="1"/>
</dbReference>
<keyword evidence="2" id="KW-0812">Transmembrane</keyword>
<gene>
    <name evidence="4" type="ORF">H7C19_24880</name>
</gene>
<accession>A0A7X0RUF9</accession>
<dbReference type="EMBL" id="JACJVP010000042">
    <property type="protein sequence ID" value="MBB6673923.1"/>
    <property type="molecule type" value="Genomic_DNA"/>
</dbReference>
<name>A0A7X0RUF9_9BACL</name>
<organism evidence="4 5">
    <name type="scientific">Cohnella nanjingensis</name>
    <dbReference type="NCBI Taxonomy" id="1387779"/>
    <lineage>
        <taxon>Bacteria</taxon>
        <taxon>Bacillati</taxon>
        <taxon>Bacillota</taxon>
        <taxon>Bacilli</taxon>
        <taxon>Bacillales</taxon>
        <taxon>Paenibacillaceae</taxon>
        <taxon>Cohnella</taxon>
    </lineage>
</organism>
<dbReference type="Proteomes" id="UP000547209">
    <property type="component" value="Unassembled WGS sequence"/>
</dbReference>
<keyword evidence="2" id="KW-1133">Transmembrane helix</keyword>
<comment type="similarity">
    <text evidence="1">Belongs to the DedA family.</text>
</comment>
<evidence type="ECO:0000313" key="4">
    <source>
        <dbReference type="EMBL" id="MBB6673923.1"/>
    </source>
</evidence>
<evidence type="ECO:0000256" key="1">
    <source>
        <dbReference type="ARBA" id="ARBA00010792"/>
    </source>
</evidence>
<feature type="transmembrane region" description="Helical" evidence="2">
    <location>
        <begin position="102"/>
        <end position="124"/>
    </location>
</feature>
<feature type="transmembrane region" description="Helical" evidence="2">
    <location>
        <begin position="136"/>
        <end position="155"/>
    </location>
</feature>
<dbReference type="AlphaFoldDB" id="A0A7X0RUF9"/>
<comment type="caution">
    <text evidence="4">The sequence shown here is derived from an EMBL/GenBank/DDBJ whole genome shotgun (WGS) entry which is preliminary data.</text>
</comment>
<dbReference type="GO" id="GO:0005886">
    <property type="term" value="C:plasma membrane"/>
    <property type="evidence" value="ECO:0007669"/>
    <property type="project" value="TreeGrafter"/>
</dbReference>
<dbReference type="InterPro" id="IPR051311">
    <property type="entry name" value="DedA_domain"/>
</dbReference>
<evidence type="ECO:0000256" key="2">
    <source>
        <dbReference type="SAM" id="Phobius"/>
    </source>
</evidence>
<feature type="transmembrane region" description="Helical" evidence="2">
    <location>
        <begin position="12"/>
        <end position="31"/>
    </location>
</feature>
<feature type="transmembrane region" description="Helical" evidence="2">
    <location>
        <begin position="51"/>
        <end position="81"/>
    </location>
</feature>